<dbReference type="EMBL" id="JACSQM010000007">
    <property type="protein sequence ID" value="MBD7965424.1"/>
    <property type="molecule type" value="Genomic_DNA"/>
</dbReference>
<dbReference type="PANTHER" id="PTHR42852">
    <property type="entry name" value="THIOL:DISULFIDE INTERCHANGE PROTEIN DSBE"/>
    <property type="match status" value="1"/>
</dbReference>
<dbReference type="InterPro" id="IPR050553">
    <property type="entry name" value="Thioredoxin_ResA/DsbE_sf"/>
</dbReference>
<evidence type="ECO:0000313" key="5">
    <source>
        <dbReference type="Proteomes" id="UP000603641"/>
    </source>
</evidence>
<evidence type="ECO:0000256" key="2">
    <source>
        <dbReference type="SAM" id="MobiDB-lite"/>
    </source>
</evidence>
<accession>A0ABR8SPK5</accession>
<dbReference type="PROSITE" id="PS00194">
    <property type="entry name" value="THIOREDOXIN_1"/>
    <property type="match status" value="1"/>
</dbReference>
<reference evidence="4 5" key="1">
    <citation type="submission" date="2020-08" db="EMBL/GenBank/DDBJ databases">
        <title>A Genomic Blueprint of the Chicken Gut Microbiome.</title>
        <authorList>
            <person name="Gilroy R."/>
            <person name="Ravi A."/>
            <person name="Getino M."/>
            <person name="Pursley I."/>
            <person name="Horton D.L."/>
            <person name="Alikhan N.-F."/>
            <person name="Baker D."/>
            <person name="Gharbi K."/>
            <person name="Hall N."/>
            <person name="Watson M."/>
            <person name="Adriaenssens E.M."/>
            <person name="Foster-Nyarko E."/>
            <person name="Jarju S."/>
            <person name="Secka A."/>
            <person name="Antonio M."/>
            <person name="Oren A."/>
            <person name="Chaudhuri R."/>
            <person name="La Ragione R.M."/>
            <person name="Hildebrand F."/>
            <person name="Pallen M.J."/>
        </authorList>
    </citation>
    <scope>NUCLEOTIDE SEQUENCE [LARGE SCALE GENOMIC DNA]</scope>
    <source>
        <strain evidence="4 5">Sa2CUA10</strain>
    </source>
</reference>
<evidence type="ECO:0000313" key="4">
    <source>
        <dbReference type="EMBL" id="MBD7965424.1"/>
    </source>
</evidence>
<dbReference type="Gene3D" id="3.40.30.10">
    <property type="entry name" value="Glutaredoxin"/>
    <property type="match status" value="1"/>
</dbReference>
<dbReference type="InterPro" id="IPR017937">
    <property type="entry name" value="Thioredoxin_CS"/>
</dbReference>
<name>A0ABR8SPK5_9BACL</name>
<protein>
    <submittedName>
        <fullName evidence="4">TlpA family protein disulfide reductase</fullName>
    </submittedName>
</protein>
<comment type="caution">
    <text evidence="4">The sequence shown here is derived from an EMBL/GenBank/DDBJ whole genome shotgun (WGS) entry which is preliminary data.</text>
</comment>
<dbReference type="PROSITE" id="PS51352">
    <property type="entry name" value="THIOREDOXIN_2"/>
    <property type="match status" value="1"/>
</dbReference>
<dbReference type="InterPro" id="IPR036249">
    <property type="entry name" value="Thioredoxin-like_sf"/>
</dbReference>
<dbReference type="Pfam" id="PF00578">
    <property type="entry name" value="AhpC-TSA"/>
    <property type="match status" value="1"/>
</dbReference>
<organism evidence="4 5">
    <name type="scientific">Fictibacillus norfolkensis</name>
    <dbReference type="NCBI Taxonomy" id="2762233"/>
    <lineage>
        <taxon>Bacteria</taxon>
        <taxon>Bacillati</taxon>
        <taxon>Bacillota</taxon>
        <taxon>Bacilli</taxon>
        <taxon>Bacillales</taxon>
        <taxon>Fictibacillaceae</taxon>
        <taxon>Fictibacillus</taxon>
    </lineage>
</organism>
<sequence length="198" mass="22301">MFAIIVILALAGYTFYDLQLKEDKKEAEALKTEQKSKTSEPTDEEVQSNVPSGETGVKEGDLAPELTLNTLDGKEVKLSDYKGKKVVLNLWASWCPPCKAEMPHMQTYYEKNKDEENVEILAVNLTTMERDQSKIKTFVDDYGLTFPIPLDESGDIGVTFEGFSIPTTYMIDTKGVIQKRIVGPMNEEFLSDMVTRLK</sequence>
<gene>
    <name evidence="4" type="ORF">H9648_15290</name>
</gene>
<dbReference type="InterPro" id="IPR013766">
    <property type="entry name" value="Thioredoxin_domain"/>
</dbReference>
<feature type="compositionally biased region" description="Basic and acidic residues" evidence="2">
    <location>
        <begin position="31"/>
        <end position="40"/>
    </location>
</feature>
<evidence type="ECO:0000259" key="3">
    <source>
        <dbReference type="PROSITE" id="PS51352"/>
    </source>
</evidence>
<dbReference type="SUPFAM" id="SSF52833">
    <property type="entry name" value="Thioredoxin-like"/>
    <property type="match status" value="1"/>
</dbReference>
<dbReference type="Proteomes" id="UP000603641">
    <property type="component" value="Unassembled WGS sequence"/>
</dbReference>
<proteinExistence type="predicted"/>
<dbReference type="InterPro" id="IPR000866">
    <property type="entry name" value="AhpC/TSA"/>
</dbReference>
<dbReference type="PANTHER" id="PTHR42852:SF1">
    <property type="entry name" value="THIOREDOXIN-LIKE PROTEIN YNEN"/>
    <property type="match status" value="1"/>
</dbReference>
<feature type="region of interest" description="Disordered" evidence="2">
    <location>
        <begin position="31"/>
        <end position="61"/>
    </location>
</feature>
<feature type="domain" description="Thioredoxin" evidence="3">
    <location>
        <begin position="57"/>
        <end position="198"/>
    </location>
</feature>
<evidence type="ECO:0000256" key="1">
    <source>
        <dbReference type="ARBA" id="ARBA00023157"/>
    </source>
</evidence>
<dbReference type="CDD" id="cd02966">
    <property type="entry name" value="TlpA_like_family"/>
    <property type="match status" value="1"/>
</dbReference>
<keyword evidence="1" id="KW-1015">Disulfide bond</keyword>
<keyword evidence="5" id="KW-1185">Reference proteome</keyword>